<evidence type="ECO:0000313" key="2">
    <source>
        <dbReference type="EMBL" id="OYO11698.1"/>
    </source>
</evidence>
<reference evidence="2 3" key="1">
    <citation type="submission" date="2017-07" db="EMBL/GenBank/DDBJ databases">
        <title>Draft whole genome sequences of clinical Proprionibacteriaceae strains.</title>
        <authorList>
            <person name="Bernier A.-M."/>
            <person name="Bernard K."/>
            <person name="Domingo M.-C."/>
        </authorList>
    </citation>
    <scope>NUCLEOTIDE SEQUENCE [LARGE SCALE GENOMIC DNA]</scope>
    <source>
        <strain evidence="2 3">NML 030167</strain>
    </source>
</reference>
<comment type="caution">
    <text evidence="2">The sequence shown here is derived from an EMBL/GenBank/DDBJ whole genome shotgun (WGS) entry which is preliminary data.</text>
</comment>
<protein>
    <submittedName>
        <fullName evidence="2">Uncharacterized protein</fullName>
    </submittedName>
</protein>
<evidence type="ECO:0000313" key="3">
    <source>
        <dbReference type="Proteomes" id="UP000215896"/>
    </source>
</evidence>
<organism evidence="2 3">
    <name type="scientific">Enemella evansiae</name>
    <dbReference type="NCBI Taxonomy" id="2016499"/>
    <lineage>
        <taxon>Bacteria</taxon>
        <taxon>Bacillati</taxon>
        <taxon>Actinomycetota</taxon>
        <taxon>Actinomycetes</taxon>
        <taxon>Propionibacteriales</taxon>
        <taxon>Propionibacteriaceae</taxon>
        <taxon>Enemella</taxon>
    </lineage>
</organism>
<dbReference type="EMBL" id="NMVO01000015">
    <property type="protein sequence ID" value="OYO11698.1"/>
    <property type="molecule type" value="Genomic_DNA"/>
</dbReference>
<proteinExistence type="predicted"/>
<dbReference type="Proteomes" id="UP000215896">
    <property type="component" value="Unassembled WGS sequence"/>
</dbReference>
<keyword evidence="3" id="KW-1185">Reference proteome</keyword>
<evidence type="ECO:0000256" key="1">
    <source>
        <dbReference type="SAM" id="MobiDB-lite"/>
    </source>
</evidence>
<gene>
    <name evidence="2" type="ORF">CGZ94_14885</name>
</gene>
<accession>A0A255G708</accession>
<dbReference type="AlphaFoldDB" id="A0A255G708"/>
<feature type="region of interest" description="Disordered" evidence="1">
    <location>
        <begin position="1"/>
        <end position="21"/>
    </location>
</feature>
<sequence length="278" mass="30421">MDPAPVSATPLQRRTSEDPDTNRILTEIGNDVLQLTVYPDRVYVTTVDRRNLVSSGGPFAIAPEAPVPDMIGFLNPPPTFPADAFLITRARDLIRANRGTFGTIGKPQGQVLMDIKDGAFPNSRTIRSALAPGQEVAAHDYWTQQGVDAGLAELLAVQRAATYSIGLSRSPDREATAILFGRAAEQDRLWFRDQYRPMTGTQTPQEPLVEAFDPPAEIGRSLLRVTEEVIRRSGPQLRTEVRAVSRNGTPVLEFYAGSDDGPRLSGTADLDGRILELR</sequence>
<name>A0A255G708_9ACTN</name>